<dbReference type="GO" id="GO:0003677">
    <property type="term" value="F:DNA binding"/>
    <property type="evidence" value="ECO:0007669"/>
    <property type="project" value="UniProtKB-KW"/>
</dbReference>
<dbReference type="HOGENOM" id="CLU_007003_3_0_1"/>
<evidence type="ECO:0000256" key="6">
    <source>
        <dbReference type="ARBA" id="ARBA00023242"/>
    </source>
</evidence>
<keyword evidence="4" id="KW-0238">DNA-binding</keyword>
<dbReference type="PANTHER" id="PTHR31313">
    <property type="entry name" value="TY1 ENHANCER ACTIVATOR"/>
    <property type="match status" value="1"/>
</dbReference>
<dbReference type="CDD" id="cd12148">
    <property type="entry name" value="fungal_TF_MHR"/>
    <property type="match status" value="1"/>
</dbReference>
<dbReference type="GO" id="GO:0006351">
    <property type="term" value="P:DNA-templated transcription"/>
    <property type="evidence" value="ECO:0007669"/>
    <property type="project" value="InterPro"/>
</dbReference>
<dbReference type="EMBL" id="AMGX01000042">
    <property type="protein sequence ID" value="EXJ53668.1"/>
    <property type="molecule type" value="Genomic_DNA"/>
</dbReference>
<keyword evidence="3" id="KW-0805">Transcription regulation</keyword>
<evidence type="ECO:0000313" key="10">
    <source>
        <dbReference type="Proteomes" id="UP000019471"/>
    </source>
</evidence>
<name>W9VDW9_9EURO</name>
<dbReference type="OrthoDB" id="2154091at2759"/>
<proteinExistence type="predicted"/>
<feature type="compositionally biased region" description="Polar residues" evidence="7">
    <location>
        <begin position="50"/>
        <end position="70"/>
    </location>
</feature>
<dbReference type="PANTHER" id="PTHR31313:SF86">
    <property type="entry name" value="ZN(2)-C6 FUNGAL-TYPE DOMAIN-CONTAINING PROTEIN"/>
    <property type="match status" value="1"/>
</dbReference>
<evidence type="ECO:0000256" key="3">
    <source>
        <dbReference type="ARBA" id="ARBA00023015"/>
    </source>
</evidence>
<feature type="domain" description="Xylanolytic transcriptional activator regulatory" evidence="8">
    <location>
        <begin position="221"/>
        <end position="309"/>
    </location>
</feature>
<sequence>MPGQQGNFVVPEESPHEETRVDGIRVHSLVQSETGMSIHGPASAFHVPTSARSGPSFSSTIGDSPASATGTQPLSLDQIRQELFAFSALEFQKEYTYMVERKIDFDGLDWEVAHHLLELHWNHHHLGFMGTYRPAIMHSLATHGPHCNKLLLNALFYSASLQSSRPNMNDSASCVESYGARFFRRFQSLLATEIQTSTTTNIAALTFMGSACVSNGKQTIGWLFAGIAYRMIVDMGLHIDPNKLPISSLVPGKPQILPTSVDLEIQRRYIWGAYLLDRFQSLYFGRPPGLNMIKGLEPSLELLDTYEELELWKPYVDPLSAERVPDFLPQPSRAQSTRTALIGLATIASEIIERFYTPKVGELSIEDARAEVQLVQQQLSSWEETLPTTLRYEPGDEPVPPPIRFNLHTTFSLLHILLHRPFLREGHLEALSVDEALYRGRCVSAALRIYKLAKIYREVFTLRRATYLFSYAVFSAATIIPQHSVINLSSSECLEIVVFFWNALKELQNGANFGLRKPITIIKGMFERAGIDLNVLATMQKQGPHNVDNGTTDQMGHTTQRDQNLPSLAENWLDGLADEQYRDLYNEICAENIDWSVYVDDVGANENDELLYGLFRSGREGEFG</sequence>
<evidence type="ECO:0000256" key="4">
    <source>
        <dbReference type="ARBA" id="ARBA00023125"/>
    </source>
</evidence>
<feature type="region of interest" description="Disordered" evidence="7">
    <location>
        <begin position="49"/>
        <end position="70"/>
    </location>
</feature>
<evidence type="ECO:0000256" key="7">
    <source>
        <dbReference type="SAM" id="MobiDB-lite"/>
    </source>
</evidence>
<dbReference type="STRING" id="1182543.W9VDW9"/>
<keyword evidence="10" id="KW-1185">Reference proteome</keyword>
<dbReference type="SMART" id="SM00906">
    <property type="entry name" value="Fungal_trans"/>
    <property type="match status" value="1"/>
</dbReference>
<dbReference type="Pfam" id="PF04082">
    <property type="entry name" value="Fungal_trans"/>
    <property type="match status" value="1"/>
</dbReference>
<feature type="region of interest" description="Disordered" evidence="7">
    <location>
        <begin position="1"/>
        <end position="20"/>
    </location>
</feature>
<evidence type="ECO:0000256" key="1">
    <source>
        <dbReference type="ARBA" id="ARBA00022723"/>
    </source>
</evidence>
<reference evidence="9 10" key="1">
    <citation type="submission" date="2013-03" db="EMBL/GenBank/DDBJ databases">
        <title>The Genome Sequence of Cladophialophora psammophila CBS 110553.</title>
        <authorList>
            <consortium name="The Broad Institute Genomics Platform"/>
            <person name="Cuomo C."/>
            <person name="de Hoog S."/>
            <person name="Gorbushina A."/>
            <person name="Walker B."/>
            <person name="Young S.K."/>
            <person name="Zeng Q."/>
            <person name="Gargeya S."/>
            <person name="Fitzgerald M."/>
            <person name="Haas B."/>
            <person name="Abouelleil A."/>
            <person name="Allen A.W."/>
            <person name="Alvarado L."/>
            <person name="Arachchi H.M."/>
            <person name="Berlin A.M."/>
            <person name="Chapman S.B."/>
            <person name="Gainer-Dewar J."/>
            <person name="Goldberg J."/>
            <person name="Griggs A."/>
            <person name="Gujja S."/>
            <person name="Hansen M."/>
            <person name="Howarth C."/>
            <person name="Imamovic A."/>
            <person name="Ireland A."/>
            <person name="Larimer J."/>
            <person name="McCowan C."/>
            <person name="Murphy C."/>
            <person name="Pearson M."/>
            <person name="Poon T.W."/>
            <person name="Priest M."/>
            <person name="Roberts A."/>
            <person name="Saif S."/>
            <person name="Shea T."/>
            <person name="Sisk P."/>
            <person name="Sykes S."/>
            <person name="Wortman J."/>
            <person name="Nusbaum C."/>
            <person name="Birren B."/>
        </authorList>
    </citation>
    <scope>NUCLEOTIDE SEQUENCE [LARGE SCALE GENOMIC DNA]</scope>
    <source>
        <strain evidence="9 10">CBS 110553</strain>
    </source>
</reference>
<dbReference type="InterPro" id="IPR051615">
    <property type="entry name" value="Transcr_Regulatory_Elem"/>
</dbReference>
<keyword evidence="5" id="KW-0804">Transcription</keyword>
<keyword evidence="1" id="KW-0479">Metal-binding</keyword>
<dbReference type="AlphaFoldDB" id="W9VDW9"/>
<accession>W9VDW9</accession>
<protein>
    <recommendedName>
        <fullName evidence="8">Xylanolytic transcriptional activator regulatory domain-containing protein</fullName>
    </recommendedName>
</protein>
<keyword evidence="6" id="KW-0539">Nucleus</keyword>
<evidence type="ECO:0000259" key="8">
    <source>
        <dbReference type="SMART" id="SM00906"/>
    </source>
</evidence>
<comment type="caution">
    <text evidence="9">The sequence shown here is derived from an EMBL/GenBank/DDBJ whole genome shotgun (WGS) entry which is preliminary data.</text>
</comment>
<evidence type="ECO:0000313" key="9">
    <source>
        <dbReference type="EMBL" id="EXJ53668.1"/>
    </source>
</evidence>
<gene>
    <name evidence="9" type="ORF">A1O5_13120</name>
</gene>
<dbReference type="Proteomes" id="UP000019471">
    <property type="component" value="Unassembled WGS sequence"/>
</dbReference>
<organism evidence="9 10">
    <name type="scientific">Cladophialophora psammophila CBS 110553</name>
    <dbReference type="NCBI Taxonomy" id="1182543"/>
    <lineage>
        <taxon>Eukaryota</taxon>
        <taxon>Fungi</taxon>
        <taxon>Dikarya</taxon>
        <taxon>Ascomycota</taxon>
        <taxon>Pezizomycotina</taxon>
        <taxon>Eurotiomycetes</taxon>
        <taxon>Chaetothyriomycetidae</taxon>
        <taxon>Chaetothyriales</taxon>
        <taxon>Herpotrichiellaceae</taxon>
        <taxon>Cladophialophora</taxon>
    </lineage>
</organism>
<dbReference type="GeneID" id="19197804"/>
<keyword evidence="2" id="KW-0862">Zinc</keyword>
<dbReference type="eggNOG" id="ENOG502SI6E">
    <property type="taxonomic scope" value="Eukaryota"/>
</dbReference>
<evidence type="ECO:0000256" key="2">
    <source>
        <dbReference type="ARBA" id="ARBA00022833"/>
    </source>
</evidence>
<evidence type="ECO:0000256" key="5">
    <source>
        <dbReference type="ARBA" id="ARBA00023163"/>
    </source>
</evidence>
<dbReference type="InterPro" id="IPR007219">
    <property type="entry name" value="XnlR_reg_dom"/>
</dbReference>
<dbReference type="GO" id="GO:0008270">
    <property type="term" value="F:zinc ion binding"/>
    <property type="evidence" value="ECO:0007669"/>
    <property type="project" value="InterPro"/>
</dbReference>
<dbReference type="RefSeq" id="XP_007751877.1">
    <property type="nucleotide sequence ID" value="XM_007753687.1"/>
</dbReference>